<dbReference type="InterPro" id="IPR000192">
    <property type="entry name" value="Aminotrans_V_dom"/>
</dbReference>
<keyword evidence="5" id="KW-0408">Iron</keyword>
<organism evidence="9 10">
    <name type="scientific">Shouchella clausii</name>
    <name type="common">Alkalihalobacillus clausii</name>
    <dbReference type="NCBI Taxonomy" id="79880"/>
    <lineage>
        <taxon>Bacteria</taxon>
        <taxon>Bacillati</taxon>
        <taxon>Bacillota</taxon>
        <taxon>Bacilli</taxon>
        <taxon>Bacillales</taxon>
        <taxon>Bacillaceae</taxon>
        <taxon>Shouchella</taxon>
    </lineage>
</organism>
<dbReference type="InterPro" id="IPR016454">
    <property type="entry name" value="Cysteine_dSase"/>
</dbReference>
<dbReference type="NCBIfam" id="NF002806">
    <property type="entry name" value="PRK02948.1"/>
    <property type="match status" value="1"/>
</dbReference>
<dbReference type="InterPro" id="IPR015422">
    <property type="entry name" value="PyrdxlP-dep_Trfase_small"/>
</dbReference>
<sequence>MEIAMYYLDYSATTPLSPFCLDVYQKTAQLAFANSNSLHTFGLEARAILEQARTKFASLLRLTEEELYFTGSGSESNFLAIVSLAFAYRNKGQHLVSTKTEHPSVLEALHYLEKHGYEITYVPVTEEGNVTVEALRASLRPDTVLASIAVASSEIGTVQDIAHLSNVLRSRGILFHSDCVQALGKIEIDFSLLDAASFSAHKLYAPKGTGAVYLSKRLHWRGFYEQARHESGFRPGTVDTPAVAAFASAVEHALSIRKTRMAELAELRDTIICQLTATGHFQLVGSKKERLPFHIGMLVKGWSGQQFMLECDRAGFAIATGSACQAGQTTPPLSLLALGLTNEQADRYVRVTLGEPTTEDEVGMFIEHCTKIVCR</sequence>
<dbReference type="PANTHER" id="PTHR11601">
    <property type="entry name" value="CYSTEINE DESULFURYLASE FAMILY MEMBER"/>
    <property type="match status" value="1"/>
</dbReference>
<dbReference type="AlphaFoldDB" id="A0A268NXQ6"/>
<dbReference type="EMBL" id="NPCC01000023">
    <property type="protein sequence ID" value="PAE88198.1"/>
    <property type="molecule type" value="Genomic_DNA"/>
</dbReference>
<evidence type="ECO:0000256" key="7">
    <source>
        <dbReference type="RuleBase" id="RU004504"/>
    </source>
</evidence>
<dbReference type="Pfam" id="PF00266">
    <property type="entry name" value="Aminotran_5"/>
    <property type="match status" value="1"/>
</dbReference>
<comment type="caution">
    <text evidence="9">The sequence shown here is derived from an EMBL/GenBank/DDBJ whole genome shotgun (WGS) entry which is preliminary data.</text>
</comment>
<evidence type="ECO:0000256" key="6">
    <source>
        <dbReference type="ARBA" id="ARBA00023014"/>
    </source>
</evidence>
<dbReference type="InterPro" id="IPR020578">
    <property type="entry name" value="Aminotrans_V_PyrdxlP_BS"/>
</dbReference>
<evidence type="ECO:0000259" key="8">
    <source>
        <dbReference type="Pfam" id="PF00266"/>
    </source>
</evidence>
<keyword evidence="6" id="KW-0411">Iron-sulfur</keyword>
<name>A0A268NXQ6_SHOCL</name>
<keyword evidence="4" id="KW-0663">Pyridoxal phosphate</keyword>
<dbReference type="InterPro" id="IPR015421">
    <property type="entry name" value="PyrdxlP-dep_Trfase_major"/>
</dbReference>
<dbReference type="GO" id="GO:0046872">
    <property type="term" value="F:metal ion binding"/>
    <property type="evidence" value="ECO:0007669"/>
    <property type="project" value="UniProtKB-KW"/>
</dbReference>
<evidence type="ECO:0000313" key="9">
    <source>
        <dbReference type="EMBL" id="PAE88198.1"/>
    </source>
</evidence>
<protein>
    <recommendedName>
        <fullName evidence="8">Aminotransferase class V domain-containing protein</fullName>
    </recommendedName>
</protein>
<dbReference type="InterPro" id="IPR015424">
    <property type="entry name" value="PyrdxlP-dep_Trfase"/>
</dbReference>
<reference evidence="9 10" key="1">
    <citation type="submission" date="2017-07" db="EMBL/GenBank/DDBJ databases">
        <title>Isolation and whole genome analysis of endospore-forming bacteria from heroin.</title>
        <authorList>
            <person name="Kalinowski J."/>
            <person name="Ahrens B."/>
            <person name="Al-Dilaimi A."/>
            <person name="Winkler A."/>
            <person name="Wibberg D."/>
            <person name="Schleenbecker U."/>
            <person name="Ruckert C."/>
            <person name="Wolfel R."/>
            <person name="Grass G."/>
        </authorList>
    </citation>
    <scope>NUCLEOTIDE SEQUENCE [LARGE SCALE GENOMIC DNA]</scope>
    <source>
        <strain evidence="9 10">7539</strain>
    </source>
</reference>
<evidence type="ECO:0000256" key="2">
    <source>
        <dbReference type="ARBA" id="ARBA00006490"/>
    </source>
</evidence>
<dbReference type="Gene3D" id="3.90.1150.10">
    <property type="entry name" value="Aspartate Aminotransferase, domain 1"/>
    <property type="match status" value="1"/>
</dbReference>
<dbReference type="PIRSF" id="PIRSF005572">
    <property type="entry name" value="NifS"/>
    <property type="match status" value="1"/>
</dbReference>
<comment type="similarity">
    <text evidence="2">Belongs to the class-V pyridoxal-phosphate-dependent aminotransferase family. NifS/IscS subfamily.</text>
</comment>
<dbReference type="Proteomes" id="UP000216207">
    <property type="component" value="Unassembled WGS sequence"/>
</dbReference>
<proteinExistence type="inferred from homology"/>
<evidence type="ECO:0000256" key="3">
    <source>
        <dbReference type="ARBA" id="ARBA00022723"/>
    </source>
</evidence>
<evidence type="ECO:0000256" key="5">
    <source>
        <dbReference type="ARBA" id="ARBA00023004"/>
    </source>
</evidence>
<dbReference type="PROSITE" id="PS00595">
    <property type="entry name" value="AA_TRANSFER_CLASS_5"/>
    <property type="match status" value="1"/>
</dbReference>
<evidence type="ECO:0000313" key="10">
    <source>
        <dbReference type="Proteomes" id="UP000216207"/>
    </source>
</evidence>
<accession>A0A268NXQ6</accession>
<gene>
    <name evidence="9" type="ORF">CHH72_15250</name>
</gene>
<comment type="cofactor">
    <cofactor evidence="1 7">
        <name>pyridoxal 5'-phosphate</name>
        <dbReference type="ChEBI" id="CHEBI:597326"/>
    </cofactor>
</comment>
<dbReference type="GO" id="GO:0051536">
    <property type="term" value="F:iron-sulfur cluster binding"/>
    <property type="evidence" value="ECO:0007669"/>
    <property type="project" value="UniProtKB-KW"/>
</dbReference>
<dbReference type="Gene3D" id="3.40.640.10">
    <property type="entry name" value="Type I PLP-dependent aspartate aminotransferase-like (Major domain)"/>
    <property type="match status" value="1"/>
</dbReference>
<feature type="domain" description="Aminotransferase class V" evidence="8">
    <location>
        <begin position="7"/>
        <end position="363"/>
    </location>
</feature>
<dbReference type="PANTHER" id="PTHR11601:SF36">
    <property type="entry name" value="CYSTEINE DESULFURASE NIFS-RELATED"/>
    <property type="match status" value="1"/>
</dbReference>
<evidence type="ECO:0000256" key="4">
    <source>
        <dbReference type="ARBA" id="ARBA00022898"/>
    </source>
</evidence>
<dbReference type="GO" id="GO:0003824">
    <property type="term" value="F:catalytic activity"/>
    <property type="evidence" value="ECO:0007669"/>
    <property type="project" value="UniProtKB-ARBA"/>
</dbReference>
<dbReference type="SUPFAM" id="SSF53383">
    <property type="entry name" value="PLP-dependent transferases"/>
    <property type="match status" value="1"/>
</dbReference>
<evidence type="ECO:0000256" key="1">
    <source>
        <dbReference type="ARBA" id="ARBA00001933"/>
    </source>
</evidence>
<keyword evidence="3" id="KW-0479">Metal-binding</keyword>